<protein>
    <submittedName>
        <fullName evidence="1">Uncharacterized protein</fullName>
    </submittedName>
</protein>
<proteinExistence type="predicted"/>
<sequence length="546" mass="60734">MNPPTNQVPPVAVAEPVFDSPETVQPEFQKAQKQSRRCTPATVCCGTCSLVGIAIAIAVTVSLLSSSPYVVVDPPPLEVSQNEAPSSPPTVRGDPECAMKRVRITEICGLPDLDDDAFGNDKAMELKVLINDLPYWPQRPEIDCLEAYGASGGDACIIPDSSLTGCFALQNSIEVAFTEENVDEAVKVTIYDKDFFADDILDILAPTVEWFRPNKCEKTTHEFSSEEGGSVKMVVDFGEVENLCGVDDVQILTGLDDASSELQNVQLALAEYGKGVAQERVRRRLIFSLLASGFRILGRGVASFVGRFTPSRRGASDALSTVADLTQIGSLLYSQQQSNSPSVDGLLDDVFERFDEIDNQLDEIDGQIKSGFEQIQLVIKEAFAKQELDEYVTFRLGVDLRSSYDAYLARDISTPTRERYEGQFREVCTGDYSPYNIFQVLYSHACKECDRFGGRSQQYFLSTYVDIAKANFEADMDRVLWFRRSFGTVVVGSLTELIFFHSVCLYRDHDECDMPDPVWDRRLEEMGYALEEVVESLGEAETRIEQ</sequence>
<reference evidence="1 2" key="1">
    <citation type="journal article" date="2012" name="Genome Biol.">
        <title>Genome and low-iron response of an oceanic diatom adapted to chronic iron limitation.</title>
        <authorList>
            <person name="Lommer M."/>
            <person name="Specht M."/>
            <person name="Roy A.S."/>
            <person name="Kraemer L."/>
            <person name="Andreson R."/>
            <person name="Gutowska M.A."/>
            <person name="Wolf J."/>
            <person name="Bergner S.V."/>
            <person name="Schilhabel M.B."/>
            <person name="Klostermeier U.C."/>
            <person name="Beiko R.G."/>
            <person name="Rosenstiel P."/>
            <person name="Hippler M."/>
            <person name="Laroche J."/>
        </authorList>
    </citation>
    <scope>NUCLEOTIDE SEQUENCE [LARGE SCALE GENOMIC DNA]</scope>
    <source>
        <strain evidence="1 2">CCMP1005</strain>
    </source>
</reference>
<dbReference type="EMBL" id="AGNL01007055">
    <property type="protein sequence ID" value="EJK71572.1"/>
    <property type="molecule type" value="Genomic_DNA"/>
</dbReference>
<dbReference type="OrthoDB" id="54192at2759"/>
<dbReference type="AlphaFoldDB" id="K0TL60"/>
<name>K0TL60_THAOC</name>
<evidence type="ECO:0000313" key="2">
    <source>
        <dbReference type="Proteomes" id="UP000266841"/>
    </source>
</evidence>
<evidence type="ECO:0000313" key="1">
    <source>
        <dbReference type="EMBL" id="EJK71572.1"/>
    </source>
</evidence>
<keyword evidence="2" id="KW-1185">Reference proteome</keyword>
<organism evidence="1 2">
    <name type="scientific">Thalassiosira oceanica</name>
    <name type="common">Marine diatom</name>
    <dbReference type="NCBI Taxonomy" id="159749"/>
    <lineage>
        <taxon>Eukaryota</taxon>
        <taxon>Sar</taxon>
        <taxon>Stramenopiles</taxon>
        <taxon>Ochrophyta</taxon>
        <taxon>Bacillariophyta</taxon>
        <taxon>Coscinodiscophyceae</taxon>
        <taxon>Thalassiosirophycidae</taxon>
        <taxon>Thalassiosirales</taxon>
        <taxon>Thalassiosiraceae</taxon>
        <taxon>Thalassiosira</taxon>
    </lineage>
</organism>
<dbReference type="Proteomes" id="UP000266841">
    <property type="component" value="Unassembled WGS sequence"/>
</dbReference>
<gene>
    <name evidence="1" type="ORF">THAOC_06972</name>
</gene>
<comment type="caution">
    <text evidence="1">The sequence shown here is derived from an EMBL/GenBank/DDBJ whole genome shotgun (WGS) entry which is preliminary data.</text>
</comment>
<accession>K0TL60</accession>